<dbReference type="InterPro" id="IPR036291">
    <property type="entry name" value="NAD(P)-bd_dom_sf"/>
</dbReference>
<protein>
    <submittedName>
        <fullName evidence="9">Cation:proton antiporter</fullName>
    </submittedName>
</protein>
<dbReference type="GO" id="GO:0016020">
    <property type="term" value="C:membrane"/>
    <property type="evidence" value="ECO:0007669"/>
    <property type="project" value="UniProtKB-SubCell"/>
</dbReference>
<reference evidence="9" key="1">
    <citation type="submission" date="2021-01" db="EMBL/GenBank/DDBJ databases">
        <title>Modified the classification status of verrucomicrobia.</title>
        <authorList>
            <person name="Feng X."/>
        </authorList>
    </citation>
    <scope>NUCLEOTIDE SEQUENCE</scope>
    <source>
        <strain evidence="9">KCTC 12986</strain>
    </source>
</reference>
<keyword evidence="10" id="KW-1185">Reference proteome</keyword>
<comment type="caution">
    <text evidence="9">The sequence shown here is derived from an EMBL/GenBank/DDBJ whole genome shotgun (WGS) entry which is preliminary data.</text>
</comment>
<keyword evidence="6 7" id="KW-0472">Membrane</keyword>
<dbReference type="Pfam" id="PF00999">
    <property type="entry name" value="Na_H_Exchanger"/>
    <property type="match status" value="1"/>
</dbReference>
<comment type="subcellular location">
    <subcellularLocation>
        <location evidence="1">Membrane</location>
        <topology evidence="1">Multi-pass membrane protein</topology>
    </subcellularLocation>
</comment>
<name>A0A934RTI2_9BACT</name>
<dbReference type="AlphaFoldDB" id="A0A934RTI2"/>
<dbReference type="SUPFAM" id="SSF51735">
    <property type="entry name" value="NAD(P)-binding Rossmann-fold domains"/>
    <property type="match status" value="1"/>
</dbReference>
<dbReference type="PROSITE" id="PS00065">
    <property type="entry name" value="D_2_HYDROXYACID_DH_1"/>
    <property type="match status" value="1"/>
</dbReference>
<dbReference type="InterPro" id="IPR006153">
    <property type="entry name" value="Cation/H_exchanger_TM"/>
</dbReference>
<feature type="transmembrane region" description="Helical" evidence="7">
    <location>
        <begin position="116"/>
        <end position="138"/>
    </location>
</feature>
<gene>
    <name evidence="9" type="ORF">JIN78_13950</name>
</gene>
<evidence type="ECO:0000256" key="1">
    <source>
        <dbReference type="ARBA" id="ARBA00004141"/>
    </source>
</evidence>
<organism evidence="9 10">
    <name type="scientific">Roseibacillus ishigakijimensis</name>
    <dbReference type="NCBI Taxonomy" id="454146"/>
    <lineage>
        <taxon>Bacteria</taxon>
        <taxon>Pseudomonadati</taxon>
        <taxon>Verrucomicrobiota</taxon>
        <taxon>Verrucomicrobiia</taxon>
        <taxon>Verrucomicrobiales</taxon>
        <taxon>Verrucomicrobiaceae</taxon>
        <taxon>Roseibacillus</taxon>
    </lineage>
</organism>
<dbReference type="GO" id="GO:0006813">
    <property type="term" value="P:potassium ion transport"/>
    <property type="evidence" value="ECO:0007669"/>
    <property type="project" value="InterPro"/>
</dbReference>
<dbReference type="EMBL" id="JAENIO010000042">
    <property type="protein sequence ID" value="MBK1835168.1"/>
    <property type="molecule type" value="Genomic_DNA"/>
</dbReference>
<evidence type="ECO:0000313" key="10">
    <source>
        <dbReference type="Proteomes" id="UP000604083"/>
    </source>
</evidence>
<evidence type="ECO:0000313" key="9">
    <source>
        <dbReference type="EMBL" id="MBK1835168.1"/>
    </source>
</evidence>
<dbReference type="RefSeq" id="WP_377174647.1">
    <property type="nucleotide sequence ID" value="NZ_JBHUJA010000048.1"/>
</dbReference>
<keyword evidence="3" id="KW-0813">Transport</keyword>
<dbReference type="Proteomes" id="UP000604083">
    <property type="component" value="Unassembled WGS sequence"/>
</dbReference>
<dbReference type="GO" id="GO:1902600">
    <property type="term" value="P:proton transmembrane transport"/>
    <property type="evidence" value="ECO:0007669"/>
    <property type="project" value="InterPro"/>
</dbReference>
<dbReference type="InterPro" id="IPR029752">
    <property type="entry name" value="D-isomer_DH_CS1"/>
</dbReference>
<keyword evidence="4 7" id="KW-0812">Transmembrane</keyword>
<dbReference type="InterPro" id="IPR038770">
    <property type="entry name" value="Na+/solute_symporter_sf"/>
</dbReference>
<feature type="transmembrane region" description="Helical" evidence="7">
    <location>
        <begin position="209"/>
        <end position="227"/>
    </location>
</feature>
<evidence type="ECO:0000256" key="2">
    <source>
        <dbReference type="ARBA" id="ARBA00005551"/>
    </source>
</evidence>
<evidence type="ECO:0000256" key="7">
    <source>
        <dbReference type="SAM" id="Phobius"/>
    </source>
</evidence>
<evidence type="ECO:0000256" key="3">
    <source>
        <dbReference type="ARBA" id="ARBA00022448"/>
    </source>
</evidence>
<dbReference type="Pfam" id="PF02254">
    <property type="entry name" value="TrkA_N"/>
    <property type="match status" value="1"/>
</dbReference>
<evidence type="ECO:0000256" key="4">
    <source>
        <dbReference type="ARBA" id="ARBA00022692"/>
    </source>
</evidence>
<accession>A0A934RTI2</accession>
<dbReference type="GO" id="GO:0015297">
    <property type="term" value="F:antiporter activity"/>
    <property type="evidence" value="ECO:0007669"/>
    <property type="project" value="InterPro"/>
</dbReference>
<evidence type="ECO:0000256" key="6">
    <source>
        <dbReference type="ARBA" id="ARBA00023136"/>
    </source>
</evidence>
<evidence type="ECO:0000256" key="5">
    <source>
        <dbReference type="ARBA" id="ARBA00022989"/>
    </source>
</evidence>
<feature type="domain" description="RCK N-terminal" evidence="8">
    <location>
        <begin position="427"/>
        <end position="545"/>
    </location>
</feature>
<feature type="transmembrane region" description="Helical" evidence="7">
    <location>
        <begin position="185"/>
        <end position="203"/>
    </location>
</feature>
<dbReference type="PROSITE" id="PS51201">
    <property type="entry name" value="RCK_N"/>
    <property type="match status" value="1"/>
</dbReference>
<feature type="transmembrane region" description="Helical" evidence="7">
    <location>
        <begin position="375"/>
        <end position="393"/>
    </location>
</feature>
<feature type="transmembrane region" description="Helical" evidence="7">
    <location>
        <begin position="35"/>
        <end position="56"/>
    </location>
</feature>
<dbReference type="PANTHER" id="PTHR42751">
    <property type="entry name" value="SODIUM/HYDROGEN EXCHANGER FAMILY/TRKA DOMAIN PROTEIN"/>
    <property type="match status" value="1"/>
</dbReference>
<sequence>MSASKALRLPLPSLRRKKSSRVRASCQELDWRKEFILLALVAMDALLLAVAFAFGLLAQVVRLPPMVGFLLAGFVLQSLGEESGELLTMMADLGVTLMLFSIGLKLRVKSLASPEIWAGTTLHMGLVLALFAPVLLLLTRALAPAMALDWSSAFLLAFALSFSSTVFAVKALGEKGELGAVHGRLAIGVLVMQDIVAVLFLTISKGVVPSPWVLALIPGLVVARPALGWLLKKSGHGELVALCGFFLALVVGAQAFDSVGVKADLGALFIGVLVGTHPQAKELKKSLAGITDLLLVGFFLNIGLNGTLSWQAFLWALVIMVGLPLKSVGFLLLFTRFKLRARTAWLAASSLSTYSEFGLIVMALGVGQGWVGEEWLVAVALSLSLSFLLAAPFNRVAEQLYDPWSDSLKKLQTRGRHRDDLPIIRRGEKVAIFGMGRIGLAAYHALEYRFPGHVIGFDRDPTRVQAHREQERNVTLADATDSDFWERVSPRDELELVVLSMPSHEANRHAIETLKRHDFHGVVIASARYDDEVRELRQAGIDAAFNLYAEAGDNFARHVFDVFLQQRPDLVAHWQAAGEVREG</sequence>
<feature type="transmembrane region" description="Helical" evidence="7">
    <location>
        <begin position="86"/>
        <end position="104"/>
    </location>
</feature>
<dbReference type="InterPro" id="IPR003148">
    <property type="entry name" value="RCK_N"/>
</dbReference>
<feature type="transmembrane region" description="Helical" evidence="7">
    <location>
        <begin position="346"/>
        <end position="369"/>
    </location>
</feature>
<dbReference type="Gene3D" id="1.20.1530.20">
    <property type="match status" value="1"/>
</dbReference>
<feature type="transmembrane region" description="Helical" evidence="7">
    <location>
        <begin position="150"/>
        <end position="173"/>
    </location>
</feature>
<keyword evidence="5 7" id="KW-1133">Transmembrane helix</keyword>
<dbReference type="PANTHER" id="PTHR42751:SF1">
    <property type="entry name" value="CATION_PROTON ANTIPORTER YBAL-RELATED"/>
    <property type="match status" value="1"/>
</dbReference>
<dbReference type="Gene3D" id="3.40.50.720">
    <property type="entry name" value="NAD(P)-binding Rossmann-like Domain"/>
    <property type="match status" value="1"/>
</dbReference>
<evidence type="ECO:0000259" key="8">
    <source>
        <dbReference type="PROSITE" id="PS51201"/>
    </source>
</evidence>
<feature type="transmembrane region" description="Helical" evidence="7">
    <location>
        <begin position="312"/>
        <end position="334"/>
    </location>
</feature>
<comment type="similarity">
    <text evidence="2">Belongs to the monovalent cation:proton antiporter 2 (CPA2) transporter (TC 2.A.37) family.</text>
</comment>
<proteinExistence type="inferred from homology"/>
<feature type="transmembrane region" description="Helical" evidence="7">
    <location>
        <begin position="239"/>
        <end position="256"/>
    </location>
</feature>